<name>A0A9X1PSE8_STRM4</name>
<reference evidence="4" key="1">
    <citation type="submission" date="2022-01" db="EMBL/GenBank/DDBJ databases">
        <title>Draft Genome Sequences of Seven Type Strains of the Genus Streptomyces.</title>
        <authorList>
            <person name="Aziz S."/>
            <person name="Coretto E."/>
            <person name="Chronakova A."/>
            <person name="Sproer C."/>
            <person name="Huber K."/>
            <person name="Nouioui I."/>
            <person name="Gross H."/>
        </authorList>
    </citation>
    <scope>NUCLEOTIDE SEQUENCE</scope>
    <source>
        <strain evidence="4">DSM 103493</strain>
    </source>
</reference>
<dbReference type="SUPFAM" id="SSF53850">
    <property type="entry name" value="Periplasmic binding protein-like II"/>
    <property type="match status" value="1"/>
</dbReference>
<dbReference type="PROSITE" id="PS51318">
    <property type="entry name" value="TAT"/>
    <property type="match status" value="1"/>
</dbReference>
<keyword evidence="5" id="KW-1185">Reference proteome</keyword>
<dbReference type="AlphaFoldDB" id="A0A9X1PSE8"/>
<comment type="caution">
    <text evidence="4">The sequence shown here is derived from an EMBL/GenBank/DDBJ whole genome shotgun (WGS) entry which is preliminary data.</text>
</comment>
<evidence type="ECO:0000313" key="4">
    <source>
        <dbReference type="EMBL" id="MCF1592156.1"/>
    </source>
</evidence>
<dbReference type="EMBL" id="JAKEIP010000002">
    <property type="protein sequence ID" value="MCF1592156.1"/>
    <property type="molecule type" value="Genomic_DNA"/>
</dbReference>
<feature type="signal peptide" evidence="2">
    <location>
        <begin position="1"/>
        <end position="25"/>
    </location>
</feature>
<protein>
    <submittedName>
        <fullName evidence="4">ABC transporter substrate-binding protein</fullName>
    </submittedName>
</protein>
<dbReference type="PANTHER" id="PTHR30290">
    <property type="entry name" value="PERIPLASMIC BINDING COMPONENT OF ABC TRANSPORTER"/>
    <property type="match status" value="1"/>
</dbReference>
<evidence type="ECO:0000313" key="5">
    <source>
        <dbReference type="Proteomes" id="UP001139384"/>
    </source>
</evidence>
<feature type="domain" description="Solute-binding protein family 5" evidence="3">
    <location>
        <begin position="94"/>
        <end position="406"/>
    </location>
</feature>
<dbReference type="InterPro" id="IPR006311">
    <property type="entry name" value="TAT_signal"/>
</dbReference>
<evidence type="ECO:0000259" key="3">
    <source>
        <dbReference type="Pfam" id="PF00496"/>
    </source>
</evidence>
<dbReference type="Gene3D" id="3.40.190.10">
    <property type="entry name" value="Periplasmic binding protein-like II"/>
    <property type="match status" value="1"/>
</dbReference>
<dbReference type="InterPro" id="IPR030678">
    <property type="entry name" value="Peptide/Ni-bd"/>
</dbReference>
<dbReference type="GO" id="GO:1904680">
    <property type="term" value="F:peptide transmembrane transporter activity"/>
    <property type="evidence" value="ECO:0007669"/>
    <property type="project" value="TreeGrafter"/>
</dbReference>
<dbReference type="CDD" id="cd08503">
    <property type="entry name" value="PBP2_NikA_DppA_OppA_like_17"/>
    <property type="match status" value="1"/>
</dbReference>
<dbReference type="GO" id="GO:0043190">
    <property type="term" value="C:ATP-binding cassette (ABC) transporter complex"/>
    <property type="evidence" value="ECO:0007669"/>
    <property type="project" value="InterPro"/>
</dbReference>
<dbReference type="GO" id="GO:0015833">
    <property type="term" value="P:peptide transport"/>
    <property type="evidence" value="ECO:0007669"/>
    <property type="project" value="TreeGrafter"/>
</dbReference>
<organism evidence="4 5">
    <name type="scientific">Streptomyces muensis</name>
    <dbReference type="NCBI Taxonomy" id="1077944"/>
    <lineage>
        <taxon>Bacteria</taxon>
        <taxon>Bacillati</taxon>
        <taxon>Actinomycetota</taxon>
        <taxon>Actinomycetes</taxon>
        <taxon>Kitasatosporales</taxon>
        <taxon>Streptomycetaceae</taxon>
        <taxon>Streptomyces</taxon>
    </lineage>
</organism>
<proteinExistence type="predicted"/>
<dbReference type="GO" id="GO:0042597">
    <property type="term" value="C:periplasmic space"/>
    <property type="evidence" value="ECO:0007669"/>
    <property type="project" value="UniProtKB-ARBA"/>
</dbReference>
<dbReference type="PANTHER" id="PTHR30290:SF65">
    <property type="entry name" value="MONOACYL PHOSPHATIDYLINOSITOL TETRAMANNOSIDE-BINDING PROTEIN LPQW-RELATED"/>
    <property type="match status" value="1"/>
</dbReference>
<dbReference type="RefSeq" id="WP_234760441.1">
    <property type="nucleotide sequence ID" value="NZ_JAKEIP010000002.1"/>
</dbReference>
<sequence>MITRRGVLRGVTGAAMGIAAGGALAACGGGGEEPAATEASATPRKGGKLRAAFIGGSAESTDPTLAANVGIDYVRARLVWDTLGELDGGKAVWRLAESVEPNADATKWTVRVRQGVTFSDGRQLTAKDVLFSLRTLVEKRSPQGGFITHLDLKNARAKDARTVELPLTMPDGFFDLALAHSMFVFPDGTKDLTKAVGSGPYTLKKWQAGRSGILVPRADYWDGDNGGPYLDELELVSVTDAAARLSGLKSGQFGYAGGLGLTAVRTERGNDALRIELPPKDLWVDLTLTMNRGLKPFTDERVVRAVKLALDRESLVRTVTLGQGEAGNDLVGAHQPYFDTGIAQTAHDPEQAKKLLSEAGADGLAVTIRTSNYDYGTEESAAAAVPMLAKAGIKASLDKVPAADYYSDFKTILGTPLQTAAYHPNPLPLMIRTYYGSTAPFPLTGTKDAAQADPLIAAMNRATGEKERAARVADVQEYLHEHGGDALFARVPTVSGAAAATHGVKPRGYADYPSRAVAAPPPGWALVRRPPRSRGCGPNSAWTGPR</sequence>
<dbReference type="PROSITE" id="PS51257">
    <property type="entry name" value="PROKAR_LIPOPROTEIN"/>
    <property type="match status" value="1"/>
</dbReference>
<dbReference type="InterPro" id="IPR000914">
    <property type="entry name" value="SBP_5_dom"/>
</dbReference>
<evidence type="ECO:0000256" key="1">
    <source>
        <dbReference type="SAM" id="MobiDB-lite"/>
    </source>
</evidence>
<dbReference type="Proteomes" id="UP001139384">
    <property type="component" value="Unassembled WGS sequence"/>
</dbReference>
<feature type="chain" id="PRO_5040785814" evidence="2">
    <location>
        <begin position="26"/>
        <end position="546"/>
    </location>
</feature>
<evidence type="ECO:0000256" key="2">
    <source>
        <dbReference type="SAM" id="SignalP"/>
    </source>
</evidence>
<gene>
    <name evidence="4" type="ORF">L0P92_01015</name>
</gene>
<dbReference type="PIRSF" id="PIRSF002741">
    <property type="entry name" value="MppA"/>
    <property type="match status" value="1"/>
</dbReference>
<keyword evidence="2" id="KW-0732">Signal</keyword>
<accession>A0A9X1PSE8</accession>
<dbReference type="Pfam" id="PF00496">
    <property type="entry name" value="SBP_bac_5"/>
    <property type="match status" value="1"/>
</dbReference>
<dbReference type="Gene3D" id="3.10.105.10">
    <property type="entry name" value="Dipeptide-binding Protein, Domain 3"/>
    <property type="match status" value="1"/>
</dbReference>
<feature type="region of interest" description="Disordered" evidence="1">
    <location>
        <begin position="520"/>
        <end position="546"/>
    </location>
</feature>
<dbReference type="InterPro" id="IPR039424">
    <property type="entry name" value="SBP_5"/>
</dbReference>